<sequence length="410" mass="42866">MRTRTLLAVAVLVVGLLGVVYVGLAGESTGALELEWTSEPDPGTAGNHHEPAVAVVDGEPLVFAPVSSTQDADQCALVALDATDGSERWRYDVPRRNCTIHAVADPAVADTDGDGDREVLAPTTEDEVLVAGAVEGRIEDRLPLTDYGYTRPTVADIDEDGQDETVAVDVLGSVRVFAPDGSIEWRADREAYVWATPIVDDVDADGATEVVVADRHGYVTAFGPEGSVLWNRSSGAGSVATWMTSANLDDDPALEYVVATTSGATVAYDGRTGEREWGHDASSLSAVNAVLSVEGRPTVFATAADGSLVAIDGTDGSVRWETMVTDQPINMMPPPVAGDVDGDGDAELVVAANDGTVAVYDPASGELLATHSRAVAILAHPVLADTDGDGSEEIYVMYADGRVQRLSAEN</sequence>
<evidence type="ECO:0000313" key="8">
    <source>
        <dbReference type="Proteomes" id="UP001597034"/>
    </source>
</evidence>
<organism evidence="7 8">
    <name type="scientific">Haloarchaeobius litoreus</name>
    <dbReference type="NCBI Taxonomy" id="755306"/>
    <lineage>
        <taxon>Archaea</taxon>
        <taxon>Methanobacteriati</taxon>
        <taxon>Methanobacteriota</taxon>
        <taxon>Stenosarchaea group</taxon>
        <taxon>Halobacteria</taxon>
        <taxon>Halobacteriales</taxon>
        <taxon>Halorubellaceae</taxon>
        <taxon>Haloarchaeobius</taxon>
    </lineage>
</organism>
<name>A0ABD6DKL6_9EURY</name>
<dbReference type="InterPro" id="IPR045232">
    <property type="entry name" value="FAM234"/>
</dbReference>
<dbReference type="Pfam" id="PF13517">
    <property type="entry name" value="FG-GAP_3"/>
    <property type="match status" value="1"/>
</dbReference>
<dbReference type="SUPFAM" id="SSF50998">
    <property type="entry name" value="Quinoprotein alcohol dehydrogenase-like"/>
    <property type="match status" value="1"/>
</dbReference>
<evidence type="ECO:0000256" key="3">
    <source>
        <dbReference type="ARBA" id="ARBA00022729"/>
    </source>
</evidence>
<evidence type="ECO:0000256" key="5">
    <source>
        <dbReference type="ARBA" id="ARBA00023136"/>
    </source>
</evidence>
<feature type="domain" description="Pyrrolo-quinoline quinone repeat" evidence="6">
    <location>
        <begin position="172"/>
        <end position="330"/>
    </location>
</feature>
<dbReference type="InterPro" id="IPR011047">
    <property type="entry name" value="Quinoprotein_ADH-like_sf"/>
</dbReference>
<evidence type="ECO:0000259" key="6">
    <source>
        <dbReference type="Pfam" id="PF13360"/>
    </source>
</evidence>
<dbReference type="AlphaFoldDB" id="A0ABD6DKL6"/>
<dbReference type="InterPro" id="IPR013517">
    <property type="entry name" value="FG-GAP"/>
</dbReference>
<dbReference type="Gene3D" id="2.130.10.10">
    <property type="entry name" value="YVTN repeat-like/Quinoprotein amine dehydrogenase"/>
    <property type="match status" value="1"/>
</dbReference>
<dbReference type="InterPro" id="IPR018391">
    <property type="entry name" value="PQQ_b-propeller_rpt"/>
</dbReference>
<evidence type="ECO:0000313" key="7">
    <source>
        <dbReference type="EMBL" id="MFD1646008.1"/>
    </source>
</evidence>
<dbReference type="GO" id="GO:0016020">
    <property type="term" value="C:membrane"/>
    <property type="evidence" value="ECO:0007669"/>
    <property type="project" value="UniProtKB-SubCell"/>
</dbReference>
<dbReference type="SUPFAM" id="SSF69318">
    <property type="entry name" value="Integrin alpha N-terminal domain"/>
    <property type="match status" value="1"/>
</dbReference>
<keyword evidence="3" id="KW-0732">Signal</keyword>
<dbReference type="PANTHER" id="PTHR21419:SF30">
    <property type="entry name" value="IG-LIKE DOMAIN-CONTAINING PROTEIN"/>
    <property type="match status" value="1"/>
</dbReference>
<keyword evidence="5" id="KW-0472">Membrane</keyword>
<dbReference type="Pfam" id="PF13360">
    <property type="entry name" value="PQQ_2"/>
    <property type="match status" value="1"/>
</dbReference>
<dbReference type="PANTHER" id="PTHR21419">
    <property type="match status" value="1"/>
</dbReference>
<accession>A0ABD6DKL6</accession>
<evidence type="ECO:0000256" key="1">
    <source>
        <dbReference type="ARBA" id="ARBA00004167"/>
    </source>
</evidence>
<evidence type="ECO:0000256" key="2">
    <source>
        <dbReference type="ARBA" id="ARBA00022692"/>
    </source>
</evidence>
<dbReference type="Proteomes" id="UP001597034">
    <property type="component" value="Unassembled WGS sequence"/>
</dbReference>
<comment type="subcellular location">
    <subcellularLocation>
        <location evidence="1">Membrane</location>
        <topology evidence="1">Single-pass membrane protein</topology>
    </subcellularLocation>
</comment>
<dbReference type="RefSeq" id="WP_256398470.1">
    <property type="nucleotide sequence ID" value="NZ_JANHJR010000001.1"/>
</dbReference>
<dbReference type="EMBL" id="JBHUDO010000002">
    <property type="protein sequence ID" value="MFD1646008.1"/>
    <property type="molecule type" value="Genomic_DNA"/>
</dbReference>
<keyword evidence="4" id="KW-1133">Transmembrane helix</keyword>
<reference evidence="7 8" key="1">
    <citation type="journal article" date="2019" name="Int. J. Syst. Evol. Microbiol.">
        <title>The Global Catalogue of Microorganisms (GCM) 10K type strain sequencing project: providing services to taxonomists for standard genome sequencing and annotation.</title>
        <authorList>
            <consortium name="The Broad Institute Genomics Platform"/>
            <consortium name="The Broad Institute Genome Sequencing Center for Infectious Disease"/>
            <person name="Wu L."/>
            <person name="Ma J."/>
        </authorList>
    </citation>
    <scope>NUCLEOTIDE SEQUENCE [LARGE SCALE GENOMIC DNA]</scope>
    <source>
        <strain evidence="7 8">CGMCC 1.10390</strain>
    </source>
</reference>
<proteinExistence type="predicted"/>
<comment type="caution">
    <text evidence="7">The sequence shown here is derived from an EMBL/GenBank/DDBJ whole genome shotgun (WGS) entry which is preliminary data.</text>
</comment>
<dbReference type="InterPro" id="IPR015943">
    <property type="entry name" value="WD40/YVTN_repeat-like_dom_sf"/>
</dbReference>
<dbReference type="SMART" id="SM00564">
    <property type="entry name" value="PQQ"/>
    <property type="match status" value="4"/>
</dbReference>
<dbReference type="InterPro" id="IPR028994">
    <property type="entry name" value="Integrin_alpha_N"/>
</dbReference>
<keyword evidence="2" id="KW-0812">Transmembrane</keyword>
<dbReference type="Gene3D" id="2.40.128.630">
    <property type="match status" value="1"/>
</dbReference>
<protein>
    <submittedName>
        <fullName evidence="7">PQQ-binding-like beta-propeller repeat protein</fullName>
    </submittedName>
</protein>
<gene>
    <name evidence="7" type="ORF">ACFSBL_09970</name>
</gene>
<dbReference type="InterPro" id="IPR002372">
    <property type="entry name" value="PQQ_rpt_dom"/>
</dbReference>
<evidence type="ECO:0000256" key="4">
    <source>
        <dbReference type="ARBA" id="ARBA00022989"/>
    </source>
</evidence>
<keyword evidence="8" id="KW-1185">Reference proteome</keyword>